<dbReference type="EMBL" id="FZOW01000011">
    <property type="protein sequence ID" value="SNT23512.1"/>
    <property type="molecule type" value="Genomic_DNA"/>
</dbReference>
<evidence type="ECO:0000313" key="1">
    <source>
        <dbReference type="EMBL" id="SNT23512.1"/>
    </source>
</evidence>
<dbReference type="Proteomes" id="UP000198327">
    <property type="component" value="Unassembled WGS sequence"/>
</dbReference>
<sequence length="41" mass="4685">MTMFLMGAVGFVGLAMALLDSGRDLNFNNRQMRAVYRSRWS</sequence>
<organism evidence="1 2">
    <name type="scientific">Rhodococcoides kyotonense</name>
    <dbReference type="NCBI Taxonomy" id="398843"/>
    <lineage>
        <taxon>Bacteria</taxon>
        <taxon>Bacillati</taxon>
        <taxon>Actinomycetota</taxon>
        <taxon>Actinomycetes</taxon>
        <taxon>Mycobacteriales</taxon>
        <taxon>Nocardiaceae</taxon>
        <taxon>Rhodococcoides</taxon>
    </lineage>
</organism>
<gene>
    <name evidence="1" type="ORF">SAMN05421642_111231</name>
</gene>
<accession>A0A239L0K0</accession>
<proteinExistence type="predicted"/>
<name>A0A239L0K0_9NOCA</name>
<dbReference type="AlphaFoldDB" id="A0A239L0K0"/>
<keyword evidence="2" id="KW-1185">Reference proteome</keyword>
<reference evidence="2" key="1">
    <citation type="submission" date="2017-06" db="EMBL/GenBank/DDBJ databases">
        <authorList>
            <person name="Varghese N."/>
            <person name="Submissions S."/>
        </authorList>
    </citation>
    <scope>NUCLEOTIDE SEQUENCE [LARGE SCALE GENOMIC DNA]</scope>
    <source>
        <strain evidence="2">JCM 23211</strain>
    </source>
</reference>
<evidence type="ECO:0000313" key="2">
    <source>
        <dbReference type="Proteomes" id="UP000198327"/>
    </source>
</evidence>
<protein>
    <submittedName>
        <fullName evidence="1">Uncharacterized protein</fullName>
    </submittedName>
</protein>